<dbReference type="Proteomes" id="UP000053424">
    <property type="component" value="Unassembled WGS sequence"/>
</dbReference>
<organism evidence="1 2">
    <name type="scientific">Hebeloma cylindrosporum</name>
    <dbReference type="NCBI Taxonomy" id="76867"/>
    <lineage>
        <taxon>Eukaryota</taxon>
        <taxon>Fungi</taxon>
        <taxon>Dikarya</taxon>
        <taxon>Basidiomycota</taxon>
        <taxon>Agaricomycotina</taxon>
        <taxon>Agaricomycetes</taxon>
        <taxon>Agaricomycetidae</taxon>
        <taxon>Agaricales</taxon>
        <taxon>Agaricineae</taxon>
        <taxon>Hymenogastraceae</taxon>
        <taxon>Hebeloma</taxon>
    </lineage>
</organism>
<evidence type="ECO:0000313" key="1">
    <source>
        <dbReference type="EMBL" id="KIM41177.1"/>
    </source>
</evidence>
<name>A0A0C2YJI3_HEBCY</name>
<dbReference type="EMBL" id="KN831781">
    <property type="protein sequence ID" value="KIM41177.1"/>
    <property type="molecule type" value="Genomic_DNA"/>
</dbReference>
<protein>
    <submittedName>
        <fullName evidence="1">Uncharacterized protein</fullName>
    </submittedName>
</protein>
<evidence type="ECO:0000313" key="2">
    <source>
        <dbReference type="Proteomes" id="UP000053424"/>
    </source>
</evidence>
<keyword evidence="2" id="KW-1185">Reference proteome</keyword>
<gene>
    <name evidence="1" type="ORF">M413DRAFT_160207</name>
</gene>
<sequence>MLGFLAWLDADSSRQFLVICNKGSIHATGGWQTRVRLRVYQPRFCCSFSFVGAVPRNSINLVCGPSSSILTDRADSPSTGTIPLAAGGSHREAFEHYASEWTVRELCMYYDWVNM</sequence>
<accession>A0A0C2YJI3</accession>
<dbReference type="AlphaFoldDB" id="A0A0C2YJI3"/>
<reference evidence="1 2" key="1">
    <citation type="submission" date="2014-04" db="EMBL/GenBank/DDBJ databases">
        <authorList>
            <consortium name="DOE Joint Genome Institute"/>
            <person name="Kuo A."/>
            <person name="Gay G."/>
            <person name="Dore J."/>
            <person name="Kohler A."/>
            <person name="Nagy L.G."/>
            <person name="Floudas D."/>
            <person name="Copeland A."/>
            <person name="Barry K.W."/>
            <person name="Cichocki N."/>
            <person name="Veneault-Fourrey C."/>
            <person name="LaButti K."/>
            <person name="Lindquist E.A."/>
            <person name="Lipzen A."/>
            <person name="Lundell T."/>
            <person name="Morin E."/>
            <person name="Murat C."/>
            <person name="Sun H."/>
            <person name="Tunlid A."/>
            <person name="Henrissat B."/>
            <person name="Grigoriev I.V."/>
            <person name="Hibbett D.S."/>
            <person name="Martin F."/>
            <person name="Nordberg H.P."/>
            <person name="Cantor M.N."/>
            <person name="Hua S.X."/>
        </authorList>
    </citation>
    <scope>NUCLEOTIDE SEQUENCE [LARGE SCALE GENOMIC DNA]</scope>
    <source>
        <strain evidence="2">h7</strain>
    </source>
</reference>
<proteinExistence type="predicted"/>
<reference evidence="2" key="2">
    <citation type="submission" date="2015-01" db="EMBL/GenBank/DDBJ databases">
        <title>Evolutionary Origins and Diversification of the Mycorrhizal Mutualists.</title>
        <authorList>
            <consortium name="DOE Joint Genome Institute"/>
            <consortium name="Mycorrhizal Genomics Consortium"/>
            <person name="Kohler A."/>
            <person name="Kuo A."/>
            <person name="Nagy L.G."/>
            <person name="Floudas D."/>
            <person name="Copeland A."/>
            <person name="Barry K.W."/>
            <person name="Cichocki N."/>
            <person name="Veneault-Fourrey C."/>
            <person name="LaButti K."/>
            <person name="Lindquist E.A."/>
            <person name="Lipzen A."/>
            <person name="Lundell T."/>
            <person name="Morin E."/>
            <person name="Murat C."/>
            <person name="Riley R."/>
            <person name="Ohm R."/>
            <person name="Sun H."/>
            <person name="Tunlid A."/>
            <person name="Henrissat B."/>
            <person name="Grigoriev I.V."/>
            <person name="Hibbett D.S."/>
            <person name="Martin F."/>
        </authorList>
    </citation>
    <scope>NUCLEOTIDE SEQUENCE [LARGE SCALE GENOMIC DNA]</scope>
    <source>
        <strain evidence="2">h7</strain>
    </source>
</reference>
<dbReference type="HOGENOM" id="CLU_2109337_0_0_1"/>